<organism evidence="2">
    <name type="scientific">Noctiluca scintillans</name>
    <name type="common">Sea sparkle</name>
    <name type="synonym">Red tide dinoflagellate</name>
    <dbReference type="NCBI Taxonomy" id="2966"/>
    <lineage>
        <taxon>Eukaryota</taxon>
        <taxon>Sar</taxon>
        <taxon>Alveolata</taxon>
        <taxon>Dinophyceae</taxon>
        <taxon>Noctilucales</taxon>
        <taxon>Noctilucaceae</taxon>
        <taxon>Noctiluca</taxon>
    </lineage>
</organism>
<feature type="compositionally biased region" description="Polar residues" evidence="1">
    <location>
        <begin position="297"/>
        <end position="310"/>
    </location>
</feature>
<name>A0A6T8WMZ0_NOCSC</name>
<reference evidence="2" key="1">
    <citation type="submission" date="2021-01" db="EMBL/GenBank/DDBJ databases">
        <authorList>
            <person name="Corre E."/>
            <person name="Pelletier E."/>
            <person name="Niang G."/>
            <person name="Scheremetjew M."/>
            <person name="Finn R."/>
            <person name="Kale V."/>
            <person name="Holt S."/>
            <person name="Cochrane G."/>
            <person name="Meng A."/>
            <person name="Brown T."/>
            <person name="Cohen L."/>
        </authorList>
    </citation>
    <scope>NUCLEOTIDE SEQUENCE</scope>
</reference>
<sequence>MGSPPDRLGGSLSLMQDEGQILISDSVSDSSDDAPQGWLHRAAAAAAAGLPVNFTQTPRGVQDSTRAFQDGDDLLAWASQEERLQDIFIPDKISQRRAVGLAPFSAGGPSRHMPTKHVNVFDSLECEDMPPVPEETGSADVPERLTQPTSKEQWGGATIERLSQVLNDHNKDARRDEVEAALELRARRFNSELLVSGQQGLQTSRSGTDTRNMRPTVAALTEAIQALEQKRNPLEGVLKWLGLADGGEVRDWLRDLDPRADDNHNSRKSSTFSEDMTVPADHAVSAHQPRPEVSRSLHGSVSTPSLRTVGTDNACRATNWSSPAGSQHNRWAPLEPHLSLGSTSCKEAGRLNEDEEWWMRQRTNGVIGRLVRYSVGDTPCEDILRLRCSRHGRIVVAAVREDGSASKAGVSAGDQLVSIDGWKGFAKCSPGLIHSNLRAPVTLIFVGFVGKLQAEVRVKPVAQPRFGLPPDVNVAGASSRASSVQLYDAVVFQPEAVSLLLMTKEEGKDARHGSSGSGSNVGRPERARALYELQREDAKGLVERALNPTATL</sequence>
<proteinExistence type="predicted"/>
<accession>A0A6T8WMZ0</accession>
<dbReference type="InterPro" id="IPR036034">
    <property type="entry name" value="PDZ_sf"/>
</dbReference>
<evidence type="ECO:0000256" key="1">
    <source>
        <dbReference type="SAM" id="MobiDB-lite"/>
    </source>
</evidence>
<evidence type="ECO:0000313" key="2">
    <source>
        <dbReference type="EMBL" id="CAD8839571.1"/>
    </source>
</evidence>
<gene>
    <name evidence="2" type="ORF">NSCI0253_LOCUS13919</name>
    <name evidence="3" type="ORF">NSCI0253_LOCUS13920</name>
</gene>
<feature type="region of interest" description="Disordered" evidence="1">
    <location>
        <begin position="256"/>
        <end position="310"/>
    </location>
</feature>
<feature type="compositionally biased region" description="Basic and acidic residues" evidence="1">
    <location>
        <begin position="256"/>
        <end position="265"/>
    </location>
</feature>
<protein>
    <recommendedName>
        <fullName evidence="4">PDZ domain-containing protein</fullName>
    </recommendedName>
</protein>
<dbReference type="EMBL" id="HBFQ01019818">
    <property type="protein sequence ID" value="CAD8839572.1"/>
    <property type="molecule type" value="Transcribed_RNA"/>
</dbReference>
<dbReference type="SUPFAM" id="SSF50156">
    <property type="entry name" value="PDZ domain-like"/>
    <property type="match status" value="1"/>
</dbReference>
<dbReference type="EMBL" id="HBFQ01019817">
    <property type="protein sequence ID" value="CAD8839571.1"/>
    <property type="molecule type" value="Transcribed_RNA"/>
</dbReference>
<evidence type="ECO:0000313" key="3">
    <source>
        <dbReference type="EMBL" id="CAD8839572.1"/>
    </source>
</evidence>
<evidence type="ECO:0008006" key="4">
    <source>
        <dbReference type="Google" id="ProtNLM"/>
    </source>
</evidence>
<dbReference type="AlphaFoldDB" id="A0A6T8WMZ0"/>